<dbReference type="AlphaFoldDB" id="A0A7W8YCG4"/>
<proteinExistence type="predicted"/>
<keyword evidence="2" id="KW-1185">Reference proteome</keyword>
<dbReference type="SUPFAM" id="SSF53474">
    <property type="entry name" value="alpha/beta-Hydrolases"/>
    <property type="match status" value="1"/>
</dbReference>
<dbReference type="InterPro" id="IPR029058">
    <property type="entry name" value="AB_hydrolase_fold"/>
</dbReference>
<organism evidence="1 2">
    <name type="scientific">Neomicrococcus lactis</name>
    <dbReference type="NCBI Taxonomy" id="732241"/>
    <lineage>
        <taxon>Bacteria</taxon>
        <taxon>Bacillati</taxon>
        <taxon>Actinomycetota</taxon>
        <taxon>Actinomycetes</taxon>
        <taxon>Micrococcales</taxon>
        <taxon>Micrococcaceae</taxon>
        <taxon>Neomicrococcus</taxon>
    </lineage>
</organism>
<dbReference type="Proteomes" id="UP000523863">
    <property type="component" value="Unassembled WGS sequence"/>
</dbReference>
<evidence type="ECO:0000313" key="1">
    <source>
        <dbReference type="EMBL" id="MBB5599006.1"/>
    </source>
</evidence>
<reference evidence="1 2" key="1">
    <citation type="submission" date="2020-08" db="EMBL/GenBank/DDBJ databases">
        <title>Sequencing the genomes of 1000 actinobacteria strains.</title>
        <authorList>
            <person name="Klenk H.-P."/>
        </authorList>
    </citation>
    <scope>NUCLEOTIDE SEQUENCE [LARGE SCALE GENOMIC DNA]</scope>
    <source>
        <strain evidence="1 2">DSM 23694</strain>
    </source>
</reference>
<accession>A0A7W8YCG4</accession>
<protein>
    <submittedName>
        <fullName evidence="1">Uncharacterized protein</fullName>
    </submittedName>
</protein>
<evidence type="ECO:0000313" key="2">
    <source>
        <dbReference type="Proteomes" id="UP000523863"/>
    </source>
</evidence>
<dbReference type="EMBL" id="JACHBL010000001">
    <property type="protein sequence ID" value="MBB5599006.1"/>
    <property type="molecule type" value="Genomic_DNA"/>
</dbReference>
<dbReference type="RefSeq" id="WP_183643509.1">
    <property type="nucleotide sequence ID" value="NZ_JACHBL010000001.1"/>
</dbReference>
<comment type="caution">
    <text evidence="1">The sequence shown here is derived from an EMBL/GenBank/DDBJ whole genome shotgun (WGS) entry which is preliminary data.</text>
</comment>
<sequence length="486" mass="52844">MTVWVEGGTSSTTEFRREELEKARALLNDAHAHLTEAESWYMKAQGKTAPFGLFHPAVEPVSMTLWRVISNVDKLRFDTAKNLTRLDLAIQTYEGSERLVVEAIDRVRSDHPLASLLLDLLDESPQLSTESGELIMRRWPSFAQEAIMLLFPALKASSLVEKAESVRGPVEEFLGVSEENVPENTVRAAEWIAERFDLVEHLPINVERAEDMGYREFRGDLSDLVAMSRELDQTSVPKETAGQVMIAEVEGLAGGKTYVVTLPGTTSLDSLENPFSMTGIAEGMLHGSPHVAQATMESLEAVGAPAGSRIILNGYSQGGIHAANLAGNEALRSRYDVSQIVTVGSPVASIEIPEEVKALHIEHIDDAVPASDGVRNPATPNRVTAYLSGYANLDDHLALNPLRAHRLENYHLQSKQLTFDDSPGIVEANAALAGAAGIASVAKIHRVTWKRSTEGSLPKMATRVPQAKSSFRPTVTEDLGVKVGSK</sequence>
<name>A0A7W8YCG4_9MICC</name>
<gene>
    <name evidence="1" type="ORF">BKA12_002086</name>
</gene>